<dbReference type="AlphaFoldDB" id="A0A2P2PQB1"/>
<sequence length="72" mass="8412">MYYHLLPFFMQIKKPIGDALEDFESLLPAQYKVAFGIKKERVQASIWNIIVDQKEIIILLTPTLEIHQVPMP</sequence>
<dbReference type="EMBL" id="GGEC01076446">
    <property type="protein sequence ID" value="MBX56930.1"/>
    <property type="molecule type" value="Transcribed_RNA"/>
</dbReference>
<protein>
    <submittedName>
        <fullName evidence="1">Uncharacterized protein</fullName>
    </submittedName>
</protein>
<accession>A0A2P2PQB1</accession>
<reference evidence="1" key="1">
    <citation type="submission" date="2018-02" db="EMBL/GenBank/DDBJ databases">
        <title>Rhizophora mucronata_Transcriptome.</title>
        <authorList>
            <person name="Meera S.P."/>
            <person name="Sreeshan A."/>
            <person name="Augustine A."/>
        </authorList>
    </citation>
    <scope>NUCLEOTIDE SEQUENCE</scope>
    <source>
        <tissue evidence="1">Leaf</tissue>
    </source>
</reference>
<evidence type="ECO:0000313" key="1">
    <source>
        <dbReference type="EMBL" id="MBX56930.1"/>
    </source>
</evidence>
<organism evidence="1">
    <name type="scientific">Rhizophora mucronata</name>
    <name type="common">Asiatic mangrove</name>
    <dbReference type="NCBI Taxonomy" id="61149"/>
    <lineage>
        <taxon>Eukaryota</taxon>
        <taxon>Viridiplantae</taxon>
        <taxon>Streptophyta</taxon>
        <taxon>Embryophyta</taxon>
        <taxon>Tracheophyta</taxon>
        <taxon>Spermatophyta</taxon>
        <taxon>Magnoliopsida</taxon>
        <taxon>eudicotyledons</taxon>
        <taxon>Gunneridae</taxon>
        <taxon>Pentapetalae</taxon>
        <taxon>rosids</taxon>
        <taxon>fabids</taxon>
        <taxon>Malpighiales</taxon>
        <taxon>Rhizophoraceae</taxon>
        <taxon>Rhizophora</taxon>
    </lineage>
</organism>
<proteinExistence type="predicted"/>
<name>A0A2P2PQB1_RHIMU</name>